<organism evidence="1 2">
    <name type="scientific">Eumeta variegata</name>
    <name type="common">Bagworm moth</name>
    <name type="synonym">Eumeta japonica</name>
    <dbReference type="NCBI Taxonomy" id="151549"/>
    <lineage>
        <taxon>Eukaryota</taxon>
        <taxon>Metazoa</taxon>
        <taxon>Ecdysozoa</taxon>
        <taxon>Arthropoda</taxon>
        <taxon>Hexapoda</taxon>
        <taxon>Insecta</taxon>
        <taxon>Pterygota</taxon>
        <taxon>Neoptera</taxon>
        <taxon>Endopterygota</taxon>
        <taxon>Lepidoptera</taxon>
        <taxon>Glossata</taxon>
        <taxon>Ditrysia</taxon>
        <taxon>Tineoidea</taxon>
        <taxon>Psychidae</taxon>
        <taxon>Oiketicinae</taxon>
        <taxon>Eumeta</taxon>
    </lineage>
</organism>
<proteinExistence type="predicted"/>
<accession>A0A4C1ZAA7</accession>
<reference evidence="1 2" key="1">
    <citation type="journal article" date="2019" name="Commun. Biol.">
        <title>The bagworm genome reveals a unique fibroin gene that provides high tensile strength.</title>
        <authorList>
            <person name="Kono N."/>
            <person name="Nakamura H."/>
            <person name="Ohtoshi R."/>
            <person name="Tomita M."/>
            <person name="Numata K."/>
            <person name="Arakawa K."/>
        </authorList>
    </citation>
    <scope>NUCLEOTIDE SEQUENCE [LARGE SCALE GENOMIC DNA]</scope>
</reference>
<evidence type="ECO:0000313" key="1">
    <source>
        <dbReference type="EMBL" id="GBP85721.1"/>
    </source>
</evidence>
<dbReference type="EMBL" id="BGZK01001755">
    <property type="protein sequence ID" value="GBP85721.1"/>
    <property type="molecule type" value="Genomic_DNA"/>
</dbReference>
<dbReference type="Proteomes" id="UP000299102">
    <property type="component" value="Unassembled WGS sequence"/>
</dbReference>
<name>A0A4C1ZAA7_EUMVA</name>
<dbReference type="AlphaFoldDB" id="A0A4C1ZAA7"/>
<keyword evidence="2" id="KW-1185">Reference proteome</keyword>
<protein>
    <submittedName>
        <fullName evidence="1">Uncharacterized protein</fullName>
    </submittedName>
</protein>
<sequence>MKKNERCPETPGRYEIPFIRPKALLGLKPSALIQRGLGSTSDHCTTKMPVANALTCPRRYRPVCWSEAFFFPRDEKEAKNALCTPARPHTRVVWS</sequence>
<gene>
    <name evidence="1" type="ORF">EVAR_69982_1</name>
</gene>
<evidence type="ECO:0000313" key="2">
    <source>
        <dbReference type="Proteomes" id="UP000299102"/>
    </source>
</evidence>
<comment type="caution">
    <text evidence="1">The sequence shown here is derived from an EMBL/GenBank/DDBJ whole genome shotgun (WGS) entry which is preliminary data.</text>
</comment>